<accession>A0ABS2TKG3</accession>
<keyword evidence="5" id="KW-1185">Reference proteome</keyword>
<evidence type="ECO:0000256" key="1">
    <source>
        <dbReference type="SAM" id="MobiDB-lite"/>
    </source>
</evidence>
<gene>
    <name evidence="4" type="ORF">ITX44_04610</name>
</gene>
<proteinExistence type="predicted"/>
<dbReference type="EMBL" id="JADKYB010000002">
    <property type="protein sequence ID" value="MBM9503826.1"/>
    <property type="molecule type" value="Genomic_DNA"/>
</dbReference>
<dbReference type="SUPFAM" id="SSF53850">
    <property type="entry name" value="Periplasmic binding protein-like II"/>
    <property type="match status" value="1"/>
</dbReference>
<dbReference type="Pfam" id="PF00496">
    <property type="entry name" value="SBP_bac_5"/>
    <property type="match status" value="1"/>
</dbReference>
<name>A0ABS2TKG3_9ACTN</name>
<feature type="chain" id="PRO_5047447230" evidence="2">
    <location>
        <begin position="23"/>
        <end position="592"/>
    </location>
</feature>
<dbReference type="Gene3D" id="3.40.190.10">
    <property type="entry name" value="Periplasmic binding protein-like II"/>
    <property type="match status" value="1"/>
</dbReference>
<dbReference type="RefSeq" id="WP_205355679.1">
    <property type="nucleotide sequence ID" value="NZ_JADKYB010000002.1"/>
</dbReference>
<evidence type="ECO:0000259" key="3">
    <source>
        <dbReference type="Pfam" id="PF00496"/>
    </source>
</evidence>
<dbReference type="PIRSF" id="PIRSF002741">
    <property type="entry name" value="MppA"/>
    <property type="match status" value="1"/>
</dbReference>
<dbReference type="InterPro" id="IPR030678">
    <property type="entry name" value="Peptide/Ni-bd"/>
</dbReference>
<evidence type="ECO:0000256" key="2">
    <source>
        <dbReference type="SAM" id="SignalP"/>
    </source>
</evidence>
<dbReference type="CDD" id="cd08506">
    <property type="entry name" value="PBP2_clavulanate_OppA2"/>
    <property type="match status" value="1"/>
</dbReference>
<dbReference type="PROSITE" id="PS51257">
    <property type="entry name" value="PROKAR_LIPOPROTEIN"/>
    <property type="match status" value="1"/>
</dbReference>
<dbReference type="PANTHER" id="PTHR30290">
    <property type="entry name" value="PERIPLASMIC BINDING COMPONENT OF ABC TRANSPORTER"/>
    <property type="match status" value="1"/>
</dbReference>
<dbReference type="Gene3D" id="3.10.105.10">
    <property type="entry name" value="Dipeptide-binding Protein, Domain 3"/>
    <property type="match status" value="1"/>
</dbReference>
<protein>
    <submittedName>
        <fullName evidence="4">ABC transporter substrate-binding protein</fullName>
    </submittedName>
</protein>
<dbReference type="PANTHER" id="PTHR30290:SF83">
    <property type="entry name" value="ABC TRANSPORTER SUBSTRATE-BINDING PROTEIN"/>
    <property type="match status" value="1"/>
</dbReference>
<feature type="region of interest" description="Disordered" evidence="1">
    <location>
        <begin position="22"/>
        <end position="43"/>
    </location>
</feature>
<dbReference type="Proteomes" id="UP000749040">
    <property type="component" value="Unassembled WGS sequence"/>
</dbReference>
<sequence length="592" mass="62504">MNSRKATAALALATALALGASACSSSSNSKSSDNGGKKSGGSSAAAAKDAALTGIVNASSTKGGTVTMENSDVPDSLDPGNTYYGWVQNFSRLYARTLLTFKPAAGKDGLTVVPDLATGLGQASADAKTWTYHIRPGLKYDDGTPITTKDIKYAIERSNFAPEALSNGPTYFKAYLQGGDKYQGPYKDKNPNGIASIATPDDTTIVFHLAKPFADFDYLATFSQTAPVPQAKDTGADYVKHIVSSGPYKFASYEDGVGADLVRNPQWQQSSDPVRKALPNEIKIKFKVNANTIDNNLIAGNDTVDSGGTGVQSNTQAKVIGPKYAKNTDDSYAGATSYLAINQNVAPFNNIDCRKAIEYAIDKTSVQTAIGGPVKGDVATTLLPPTVSGYTKFDEYPSAGGKGDVAKAKASLTACGKAGGFTTNLTARNDRPAEMAEATAIQNSLKQVGITVNIKSYPSGKYFSNFAGVPSYVHQHQLGLMLTAWGADWPTGYGFLDQIVDGSAIKPSGGNNIQELNDPAINKALSDAIANTDATARTQAWGQIDKMVLDTATVVPLIYRKNLLYRPDSATNVTVTQAYLGMYDYLLLSSSK</sequence>
<dbReference type="InterPro" id="IPR000914">
    <property type="entry name" value="SBP_5_dom"/>
</dbReference>
<comment type="caution">
    <text evidence="4">The sequence shown here is derived from an EMBL/GenBank/DDBJ whole genome shotgun (WGS) entry which is preliminary data.</text>
</comment>
<evidence type="ECO:0000313" key="5">
    <source>
        <dbReference type="Proteomes" id="UP000749040"/>
    </source>
</evidence>
<organism evidence="4 5">
    <name type="scientific">Actinacidiphila acididurans</name>
    <dbReference type="NCBI Taxonomy" id="2784346"/>
    <lineage>
        <taxon>Bacteria</taxon>
        <taxon>Bacillati</taxon>
        <taxon>Actinomycetota</taxon>
        <taxon>Actinomycetes</taxon>
        <taxon>Kitasatosporales</taxon>
        <taxon>Streptomycetaceae</taxon>
        <taxon>Actinacidiphila</taxon>
    </lineage>
</organism>
<dbReference type="InterPro" id="IPR039424">
    <property type="entry name" value="SBP_5"/>
</dbReference>
<feature type="signal peptide" evidence="2">
    <location>
        <begin position="1"/>
        <end position="22"/>
    </location>
</feature>
<feature type="domain" description="Solute-binding protein family 5" evidence="3">
    <location>
        <begin position="111"/>
        <end position="503"/>
    </location>
</feature>
<reference evidence="4 5" key="1">
    <citation type="submission" date="2021-01" db="EMBL/GenBank/DDBJ databases">
        <title>Streptomyces acididurans sp. nov., isolated from a peat swamp forest soil.</title>
        <authorList>
            <person name="Chantavorakit T."/>
            <person name="Duangmal K."/>
        </authorList>
    </citation>
    <scope>NUCLEOTIDE SEQUENCE [LARGE SCALE GENOMIC DNA]</scope>
    <source>
        <strain evidence="4 5">KK5PA1</strain>
    </source>
</reference>
<evidence type="ECO:0000313" key="4">
    <source>
        <dbReference type="EMBL" id="MBM9503826.1"/>
    </source>
</evidence>
<keyword evidence="2" id="KW-0732">Signal</keyword>